<evidence type="ECO:0000313" key="1">
    <source>
        <dbReference type="EMBL" id="CAH6720790.1"/>
    </source>
</evidence>
<protein>
    <submittedName>
        <fullName evidence="1">Uncharacterized protein</fullName>
    </submittedName>
</protein>
<keyword evidence="2" id="KW-1185">Reference proteome</keyword>
<evidence type="ECO:0000313" key="2">
    <source>
        <dbReference type="Proteomes" id="UP001152531"/>
    </source>
</evidence>
<name>A0ACA9Y703_9ASCO</name>
<accession>A0ACA9Y703</accession>
<sequence length="436" mass="50429">MKGRHLSTYETLFKCRQEFGYYQTFQVAGTYSNSFSKNTLSKVLRKVILENGMLSCNVFPDDQKSLLRPVEKITFDDVYVDLEDKYITDNLLNEEGMKFLNSFTFQLGVEKALFKVLYNEKSSTLAAVFDHAVFDGINGNYFHEEFIKYLRIMDSEDNEMESVLFDLSTDETLLANDLPPPIDAYMKYDEPHNETFMSKVPPYPRYSGRFLNTKDVKDIAFKLLKFNPDELKTLLKKCKEKNVTLTSYLDVIFALTFQSVYKDTYSVNKVAIALRKFIPWDKDYKIWGNSPHMGLNQNLHIKSFSWDDVIEFNKNLKATANNDKLLYEVRAWRDVCGTGNESQFFDKALGKEKPETTKLSNLGLIRIPKDDGSKFQLLDLVFSQDMSPAASDFMIGVVSTELGGLSIIVSYFEYDDGFDEGLVDQYRDNIWKYIQE</sequence>
<comment type="caution">
    <text evidence="1">The sequence shown here is derived from an EMBL/GenBank/DDBJ whole genome shotgun (WGS) entry which is preliminary data.</text>
</comment>
<organism evidence="1 2">
    <name type="scientific">[Candida] jaroonii</name>
    <dbReference type="NCBI Taxonomy" id="467808"/>
    <lineage>
        <taxon>Eukaryota</taxon>
        <taxon>Fungi</taxon>
        <taxon>Dikarya</taxon>
        <taxon>Ascomycota</taxon>
        <taxon>Saccharomycotina</taxon>
        <taxon>Pichiomycetes</taxon>
        <taxon>Debaryomycetaceae</taxon>
        <taxon>Yamadazyma</taxon>
    </lineage>
</organism>
<dbReference type="Proteomes" id="UP001152531">
    <property type="component" value="Unassembled WGS sequence"/>
</dbReference>
<dbReference type="EMBL" id="CALSDN010000004">
    <property type="protein sequence ID" value="CAH6720790.1"/>
    <property type="molecule type" value="Genomic_DNA"/>
</dbReference>
<reference evidence="1" key="1">
    <citation type="submission" date="2022-06" db="EMBL/GenBank/DDBJ databases">
        <authorList>
            <person name="Legras J.-L."/>
            <person name="Devillers H."/>
            <person name="Grondin C."/>
        </authorList>
    </citation>
    <scope>NUCLEOTIDE SEQUENCE</scope>
    <source>
        <strain evidence="1">CLIB 1444</strain>
    </source>
</reference>
<gene>
    <name evidence="1" type="ORF">CLIB1444_04S08020</name>
</gene>
<proteinExistence type="predicted"/>